<reference evidence="1 2" key="1">
    <citation type="submission" date="2017-01" db="EMBL/GenBank/DDBJ databases">
        <title>The cable genome- insights into the physiology and evolution of filamentous bacteria capable of sulfide oxidation via long distance electron transfer.</title>
        <authorList>
            <person name="Schreiber L."/>
            <person name="Bjerg J.T."/>
            <person name="Boggild A."/>
            <person name="Van De Vossenberg J."/>
            <person name="Meysman F."/>
            <person name="Nielsen L.P."/>
            <person name="Schramm A."/>
            <person name="Kjeldsen K.U."/>
        </authorList>
    </citation>
    <scope>NUCLEOTIDE SEQUENCE [LARGE SCALE GENOMIC DNA]</scope>
    <source>
        <strain evidence="1">MCF</strain>
    </source>
</reference>
<dbReference type="CDD" id="cd03801">
    <property type="entry name" value="GT4_PimA-like"/>
    <property type="match status" value="1"/>
</dbReference>
<dbReference type="PANTHER" id="PTHR12526">
    <property type="entry name" value="GLYCOSYLTRANSFERASE"/>
    <property type="match status" value="1"/>
</dbReference>
<dbReference type="Pfam" id="PF13692">
    <property type="entry name" value="Glyco_trans_1_4"/>
    <property type="match status" value="1"/>
</dbReference>
<gene>
    <name evidence="1" type="ORF">H206_01368</name>
</gene>
<accession>A0A3S3U729</accession>
<sequence length="347" mass="39888">MNVSAITGGENEPSARFRVRQYLPGLAEHNINVNEHYPFIAKSGRYWYHKYPVPAQILPQLGTAGLRIAARLPAIIESYKTNLTWIQREFLTAFSTTEGLTKSPRVFDVDDAIWLRLKATESFSKKIVRRMDGLICGNSWLADYFSDCNTPTWVIPTGVDTERWRPDCLTSRKELYIGWIGTSGNYQYLYEIEQALFQFFKKFPSVKLLIIADTPPHFSCLPEKNIQFLPWSQDIEVQAVQQMHIGIMPLQDSDWERGKCAFKMLLYMSTGIPVVVSPVGMNREVLQRGRVGFGPRNHSEWIDALTALIVNPELRKQMGNKGREIVEQYYSVKKIVPQLVDIFRSFL</sequence>
<name>A0A3S3U729_9BACT</name>
<dbReference type="AlphaFoldDB" id="A0A3S3U729"/>
<dbReference type="Gene3D" id="3.40.50.2000">
    <property type="entry name" value="Glycogen Phosphorylase B"/>
    <property type="match status" value="2"/>
</dbReference>
<proteinExistence type="predicted"/>
<dbReference type="EMBL" id="MTKO01000081">
    <property type="protein sequence ID" value="RWX45194.1"/>
    <property type="molecule type" value="Genomic_DNA"/>
</dbReference>
<protein>
    <submittedName>
        <fullName evidence="1">Glycosyl transferases group 1</fullName>
    </submittedName>
</protein>
<evidence type="ECO:0000313" key="1">
    <source>
        <dbReference type="EMBL" id="RWX45194.1"/>
    </source>
</evidence>
<evidence type="ECO:0000313" key="2">
    <source>
        <dbReference type="Proteomes" id="UP000287853"/>
    </source>
</evidence>
<comment type="caution">
    <text evidence="1">The sequence shown here is derived from an EMBL/GenBank/DDBJ whole genome shotgun (WGS) entry which is preliminary data.</text>
</comment>
<dbReference type="GO" id="GO:0016740">
    <property type="term" value="F:transferase activity"/>
    <property type="evidence" value="ECO:0007669"/>
    <property type="project" value="UniProtKB-KW"/>
</dbReference>
<keyword evidence="2" id="KW-1185">Reference proteome</keyword>
<dbReference type="Proteomes" id="UP000287853">
    <property type="component" value="Unassembled WGS sequence"/>
</dbReference>
<keyword evidence="1" id="KW-0808">Transferase</keyword>
<dbReference type="SUPFAM" id="SSF53756">
    <property type="entry name" value="UDP-Glycosyltransferase/glycogen phosphorylase"/>
    <property type="match status" value="1"/>
</dbReference>
<organism evidence="1 2">
    <name type="scientific">Candidatus Electrothrix aarhusensis</name>
    <dbReference type="NCBI Taxonomy" id="1859131"/>
    <lineage>
        <taxon>Bacteria</taxon>
        <taxon>Pseudomonadati</taxon>
        <taxon>Thermodesulfobacteriota</taxon>
        <taxon>Desulfobulbia</taxon>
        <taxon>Desulfobulbales</taxon>
        <taxon>Desulfobulbaceae</taxon>
        <taxon>Candidatus Electrothrix</taxon>
    </lineage>
</organism>